<dbReference type="Proteomes" id="UP001205890">
    <property type="component" value="Unassembled WGS sequence"/>
</dbReference>
<dbReference type="Pfam" id="PF00072">
    <property type="entry name" value="Response_reg"/>
    <property type="match status" value="1"/>
</dbReference>
<dbReference type="InterPro" id="IPR001789">
    <property type="entry name" value="Sig_transdc_resp-reg_receiver"/>
</dbReference>
<evidence type="ECO:0000259" key="2">
    <source>
        <dbReference type="PROSITE" id="PS50110"/>
    </source>
</evidence>
<evidence type="ECO:0000256" key="1">
    <source>
        <dbReference type="PROSITE-ProRule" id="PRU00169"/>
    </source>
</evidence>
<feature type="modified residue" description="4-aspartylphosphate" evidence="1">
    <location>
        <position position="66"/>
    </location>
</feature>
<name>A0ABT1LF60_9HYPH</name>
<dbReference type="Gene3D" id="3.40.50.2300">
    <property type="match status" value="1"/>
</dbReference>
<dbReference type="EMBL" id="JANCLU010000017">
    <property type="protein sequence ID" value="MCP8940059.1"/>
    <property type="molecule type" value="Genomic_DNA"/>
</dbReference>
<evidence type="ECO:0000313" key="5">
    <source>
        <dbReference type="Proteomes" id="UP001205890"/>
    </source>
</evidence>
<proteinExistence type="predicted"/>
<sequence length="420" mass="45005">MSAAAAFPLDAAPRGRNLLVVDDDRLQVLILAGMARRCGFAVDTASSLDEAVARLRTRGYATIILDLSLGGRDGVELVRHVAEAGQSPSLLVVSGMEERIRDGALRYARAMGLTTLGTLRKPIHFPDVRDRLAAATRSAAPRDSVAGAPPRFEAAELREALESGEIAPVYQPKVDLATGRVIGVEALARWTSPTLGLVPPTQFVPVAEAAGLSAAFTDAMLRAALRDMARWREVADVGVAVNVPATALVDVEWPDRVEAALAEAGLPPERLTVEITETVATSEAPLITDILTRLRIKGCLLSLDDFGTGYSSLLTLLRLPFSELKLDRSFVRHCDRDPYALQIVRAMLSLARGFGMRAVAEGVESAEVAALLRDEGCDVAQGYFYAKPMGMADFRALLDAERGPRRPGEDGKPQESLGLA</sequence>
<accession>A0ABT1LF60</accession>
<dbReference type="PROSITE" id="PS50110">
    <property type="entry name" value="RESPONSE_REGULATORY"/>
    <property type="match status" value="1"/>
</dbReference>
<feature type="domain" description="EAL" evidence="3">
    <location>
        <begin position="150"/>
        <end position="402"/>
    </location>
</feature>
<dbReference type="Pfam" id="PF00563">
    <property type="entry name" value="EAL"/>
    <property type="match status" value="1"/>
</dbReference>
<dbReference type="InterPro" id="IPR011006">
    <property type="entry name" value="CheY-like_superfamily"/>
</dbReference>
<dbReference type="PANTHER" id="PTHR33121:SF70">
    <property type="entry name" value="SIGNALING PROTEIN YKOW"/>
    <property type="match status" value="1"/>
</dbReference>
<feature type="domain" description="Response regulatory" evidence="2">
    <location>
        <begin position="17"/>
        <end position="136"/>
    </location>
</feature>
<gene>
    <name evidence="4" type="ORF">NK718_16150</name>
</gene>
<dbReference type="CDD" id="cd01948">
    <property type="entry name" value="EAL"/>
    <property type="match status" value="1"/>
</dbReference>
<evidence type="ECO:0000259" key="3">
    <source>
        <dbReference type="PROSITE" id="PS50883"/>
    </source>
</evidence>
<dbReference type="SUPFAM" id="SSF52172">
    <property type="entry name" value="CheY-like"/>
    <property type="match status" value="1"/>
</dbReference>
<protein>
    <submittedName>
        <fullName evidence="4">EAL domain-containing response regulator</fullName>
    </submittedName>
</protein>
<organism evidence="4 5">
    <name type="scientific">Alsobacter ponti</name>
    <dbReference type="NCBI Taxonomy" id="2962936"/>
    <lineage>
        <taxon>Bacteria</taxon>
        <taxon>Pseudomonadati</taxon>
        <taxon>Pseudomonadota</taxon>
        <taxon>Alphaproteobacteria</taxon>
        <taxon>Hyphomicrobiales</taxon>
        <taxon>Alsobacteraceae</taxon>
        <taxon>Alsobacter</taxon>
    </lineage>
</organism>
<dbReference type="Gene3D" id="3.20.20.450">
    <property type="entry name" value="EAL domain"/>
    <property type="match status" value="1"/>
</dbReference>
<keyword evidence="5" id="KW-1185">Reference proteome</keyword>
<reference evidence="4 5" key="1">
    <citation type="submission" date="2022-07" db="EMBL/GenBank/DDBJ databases">
        <authorList>
            <person name="Li W.-J."/>
            <person name="Deng Q.-Q."/>
        </authorList>
    </citation>
    <scope>NUCLEOTIDE SEQUENCE [LARGE SCALE GENOMIC DNA]</scope>
    <source>
        <strain evidence="4 5">SYSU M60028</strain>
    </source>
</reference>
<keyword evidence="1" id="KW-0597">Phosphoprotein</keyword>
<dbReference type="InterPro" id="IPR050706">
    <property type="entry name" value="Cyclic-di-GMP_PDE-like"/>
</dbReference>
<dbReference type="SMART" id="SM00052">
    <property type="entry name" value="EAL"/>
    <property type="match status" value="1"/>
</dbReference>
<evidence type="ECO:0000313" key="4">
    <source>
        <dbReference type="EMBL" id="MCP8940059.1"/>
    </source>
</evidence>
<dbReference type="InterPro" id="IPR001633">
    <property type="entry name" value="EAL_dom"/>
</dbReference>
<dbReference type="PANTHER" id="PTHR33121">
    <property type="entry name" value="CYCLIC DI-GMP PHOSPHODIESTERASE PDEF"/>
    <property type="match status" value="1"/>
</dbReference>
<dbReference type="SUPFAM" id="SSF141868">
    <property type="entry name" value="EAL domain-like"/>
    <property type="match status" value="1"/>
</dbReference>
<dbReference type="SMART" id="SM00448">
    <property type="entry name" value="REC"/>
    <property type="match status" value="1"/>
</dbReference>
<dbReference type="InterPro" id="IPR035919">
    <property type="entry name" value="EAL_sf"/>
</dbReference>
<dbReference type="PROSITE" id="PS50883">
    <property type="entry name" value="EAL"/>
    <property type="match status" value="1"/>
</dbReference>
<comment type="caution">
    <text evidence="4">The sequence shown here is derived from an EMBL/GenBank/DDBJ whole genome shotgun (WGS) entry which is preliminary data.</text>
</comment>
<dbReference type="RefSeq" id="WP_254744358.1">
    <property type="nucleotide sequence ID" value="NZ_JANCLU010000017.1"/>
</dbReference>